<evidence type="ECO:0000313" key="3">
    <source>
        <dbReference type="Proteomes" id="UP000032679"/>
    </source>
</evidence>
<comment type="caution">
    <text evidence="2">The sequence shown here is derived from an EMBL/GenBank/DDBJ whole genome shotgun (WGS) entry which is preliminary data.</text>
</comment>
<organism evidence="2 3">
    <name type="scientific">Tanticharoenia sakaeratensis NBRC 103193</name>
    <dbReference type="NCBI Taxonomy" id="1231623"/>
    <lineage>
        <taxon>Bacteria</taxon>
        <taxon>Pseudomonadati</taxon>
        <taxon>Pseudomonadota</taxon>
        <taxon>Alphaproteobacteria</taxon>
        <taxon>Acetobacterales</taxon>
        <taxon>Acetobacteraceae</taxon>
        <taxon>Tanticharoenia</taxon>
    </lineage>
</organism>
<feature type="region of interest" description="Disordered" evidence="1">
    <location>
        <begin position="149"/>
        <end position="176"/>
    </location>
</feature>
<feature type="region of interest" description="Disordered" evidence="1">
    <location>
        <begin position="1"/>
        <end position="95"/>
    </location>
</feature>
<evidence type="ECO:0000313" key="2">
    <source>
        <dbReference type="EMBL" id="GAN55013.1"/>
    </source>
</evidence>
<gene>
    <name evidence="2" type="ORF">Tasa_037_003</name>
</gene>
<feature type="compositionally biased region" description="Low complexity" evidence="1">
    <location>
        <begin position="153"/>
        <end position="166"/>
    </location>
</feature>
<keyword evidence="3" id="KW-1185">Reference proteome</keyword>
<feature type="compositionally biased region" description="Polar residues" evidence="1">
    <location>
        <begin position="167"/>
        <end position="176"/>
    </location>
</feature>
<feature type="compositionally biased region" description="Low complexity" evidence="1">
    <location>
        <begin position="19"/>
        <end position="29"/>
    </location>
</feature>
<feature type="compositionally biased region" description="Low complexity" evidence="1">
    <location>
        <begin position="62"/>
        <end position="94"/>
    </location>
</feature>
<evidence type="ECO:0000256" key="1">
    <source>
        <dbReference type="SAM" id="MobiDB-lite"/>
    </source>
</evidence>
<dbReference type="EMBL" id="BALE01000037">
    <property type="protein sequence ID" value="GAN55013.1"/>
    <property type="molecule type" value="Genomic_DNA"/>
</dbReference>
<accession>A0A0D6MP00</accession>
<feature type="compositionally biased region" description="Polar residues" evidence="1">
    <location>
        <begin position="1"/>
        <end position="10"/>
    </location>
</feature>
<dbReference type="AlphaFoldDB" id="A0A0D6MP00"/>
<protein>
    <submittedName>
        <fullName evidence="2">Uncharacterized protein</fullName>
    </submittedName>
</protein>
<name>A0A0D6MP00_9PROT</name>
<dbReference type="STRING" id="1231623.Tasa_037_003"/>
<proteinExistence type="predicted"/>
<reference evidence="2 3" key="1">
    <citation type="submission" date="2012-10" db="EMBL/GenBank/DDBJ databases">
        <title>Genome sequencing of Tanticharoenia sakaeratensis NBRC 103193.</title>
        <authorList>
            <person name="Azuma Y."/>
            <person name="Hadano H."/>
            <person name="Hirakawa H."/>
            <person name="Matsushita K."/>
        </authorList>
    </citation>
    <scope>NUCLEOTIDE SEQUENCE [LARGE SCALE GENOMIC DNA]</scope>
    <source>
        <strain evidence="2 3">NBRC 103193</strain>
    </source>
</reference>
<dbReference type="Proteomes" id="UP000032679">
    <property type="component" value="Unassembled WGS sequence"/>
</dbReference>
<sequence>MSSPRPSESLGNEFAAHFSSAGNGSNTTGSGAGRLSSLAEENETPSIATHIGTVTPAVSNTGSNIGSSPASIGSAASQAEETGSTSGAKSSLSSDISGIFHRKDGETLAQYGDRFDKSLKPLTVPLGALQQLTGMAGVGITAANYALAESHDSTSGQSSSTDAQGADNQQGATATA</sequence>